<name>A0A8R1INB1_CAEJA</name>
<organism evidence="1 2">
    <name type="scientific">Caenorhabditis japonica</name>
    <dbReference type="NCBI Taxonomy" id="281687"/>
    <lineage>
        <taxon>Eukaryota</taxon>
        <taxon>Metazoa</taxon>
        <taxon>Ecdysozoa</taxon>
        <taxon>Nematoda</taxon>
        <taxon>Chromadorea</taxon>
        <taxon>Rhabditida</taxon>
        <taxon>Rhabditina</taxon>
        <taxon>Rhabditomorpha</taxon>
        <taxon>Rhabditoidea</taxon>
        <taxon>Rhabditidae</taxon>
        <taxon>Peloderinae</taxon>
        <taxon>Caenorhabditis</taxon>
    </lineage>
</organism>
<dbReference type="EnsemblMetazoa" id="CJA39791.1">
    <property type="protein sequence ID" value="CJA39791.1"/>
    <property type="gene ID" value="WBGene00215639"/>
</dbReference>
<proteinExistence type="predicted"/>
<dbReference type="Proteomes" id="UP000005237">
    <property type="component" value="Unassembled WGS sequence"/>
</dbReference>
<keyword evidence="2" id="KW-1185">Reference proteome</keyword>
<evidence type="ECO:0000313" key="2">
    <source>
        <dbReference type="Proteomes" id="UP000005237"/>
    </source>
</evidence>
<protein>
    <submittedName>
        <fullName evidence="1">Uncharacterized protein</fullName>
    </submittedName>
</protein>
<evidence type="ECO:0000313" key="1">
    <source>
        <dbReference type="EnsemblMetazoa" id="CJA39791.1"/>
    </source>
</evidence>
<reference evidence="1" key="2">
    <citation type="submission" date="2022-06" db="UniProtKB">
        <authorList>
            <consortium name="EnsemblMetazoa"/>
        </authorList>
    </citation>
    <scope>IDENTIFICATION</scope>
    <source>
        <strain evidence="1">DF5081</strain>
    </source>
</reference>
<sequence length="112" mass="13031">MRDLINPHAPFLMDTIAHITWPPHPHRVRNKSVARGWKAPSRNIFISSHKIGIYLAYTYYKLDALYLYHVFTNELCKRQSDVPQFITAVSQQILRNSGKIAEHWSVVCTPRS</sequence>
<dbReference type="AlphaFoldDB" id="A0A8R1INB1"/>
<accession>A0A8R1INB1</accession>
<reference evidence="2" key="1">
    <citation type="submission" date="2010-08" db="EMBL/GenBank/DDBJ databases">
        <authorList>
            <consortium name="Caenorhabditis japonica Sequencing Consortium"/>
            <person name="Wilson R.K."/>
        </authorList>
    </citation>
    <scope>NUCLEOTIDE SEQUENCE [LARGE SCALE GENOMIC DNA]</scope>
    <source>
        <strain evidence="2">DF5081</strain>
    </source>
</reference>